<keyword evidence="4" id="KW-1185">Reference proteome</keyword>
<organism evidence="2">
    <name type="scientific">Kwoniella bestiolae CBS 10118</name>
    <dbReference type="NCBI Taxonomy" id="1296100"/>
    <lineage>
        <taxon>Eukaryota</taxon>
        <taxon>Fungi</taxon>
        <taxon>Dikarya</taxon>
        <taxon>Basidiomycota</taxon>
        <taxon>Agaricomycotina</taxon>
        <taxon>Tremellomycetes</taxon>
        <taxon>Tremellales</taxon>
        <taxon>Cryptococcaceae</taxon>
        <taxon>Kwoniella</taxon>
    </lineage>
</organism>
<dbReference type="Proteomes" id="UP000092730">
    <property type="component" value="Chromosome 2"/>
</dbReference>
<dbReference type="RefSeq" id="XP_019048951.1">
    <property type="nucleotide sequence ID" value="XM_019189389.1"/>
</dbReference>
<dbReference type="EMBL" id="CP144542">
    <property type="protein sequence ID" value="WVW82021.1"/>
    <property type="molecule type" value="Genomic_DNA"/>
</dbReference>
<dbReference type="GeneID" id="30207130"/>
<reference evidence="3" key="2">
    <citation type="submission" date="2013-07" db="EMBL/GenBank/DDBJ databases">
        <authorList>
            <consortium name="The Broad Institute Genome Sequencing Platform"/>
            <person name="Cuomo C."/>
            <person name="Litvintseva A."/>
            <person name="Chen Y."/>
            <person name="Heitman J."/>
            <person name="Sun S."/>
            <person name="Springer D."/>
            <person name="Dromer F."/>
            <person name="Young S.K."/>
            <person name="Zeng Q."/>
            <person name="Gargeya S."/>
            <person name="Fitzgerald M."/>
            <person name="Abouelleil A."/>
            <person name="Alvarado L."/>
            <person name="Berlin A.M."/>
            <person name="Chapman S.B."/>
            <person name="Dewar J."/>
            <person name="Goldberg J."/>
            <person name="Griggs A."/>
            <person name="Gujja S."/>
            <person name="Hansen M."/>
            <person name="Howarth C."/>
            <person name="Imamovic A."/>
            <person name="Larimer J."/>
            <person name="McCowan C."/>
            <person name="Murphy C."/>
            <person name="Pearson M."/>
            <person name="Priest M."/>
            <person name="Roberts A."/>
            <person name="Saif S."/>
            <person name="Shea T."/>
            <person name="Sykes S."/>
            <person name="Wortman J."/>
            <person name="Nusbaum C."/>
            <person name="Birren B."/>
        </authorList>
    </citation>
    <scope>NUCLEOTIDE SEQUENCE</scope>
    <source>
        <strain evidence="3">CBS 10118</strain>
    </source>
</reference>
<reference evidence="3" key="4">
    <citation type="submission" date="2024-02" db="EMBL/GenBank/DDBJ databases">
        <title>Comparative genomics of Cryptococcus and Kwoniella reveals pathogenesis evolution and contrasting modes of karyotype evolution via chromosome fusion or intercentromeric recombination.</title>
        <authorList>
            <person name="Coelho M.A."/>
            <person name="David-Palma M."/>
            <person name="Shea T."/>
            <person name="Bowers K."/>
            <person name="McGinley-Smith S."/>
            <person name="Mohammad A.W."/>
            <person name="Gnirke A."/>
            <person name="Yurkov A.M."/>
            <person name="Nowrousian M."/>
            <person name="Sun S."/>
            <person name="Cuomo C.A."/>
            <person name="Heitman J."/>
        </authorList>
    </citation>
    <scope>NUCLEOTIDE SEQUENCE</scope>
    <source>
        <strain evidence="3">CBS 10118</strain>
    </source>
</reference>
<reference evidence="2" key="3">
    <citation type="submission" date="2014-01" db="EMBL/GenBank/DDBJ databases">
        <title>Evolution of pathogenesis and genome organization in the Tremellales.</title>
        <authorList>
            <person name="Cuomo C."/>
            <person name="Litvintseva A."/>
            <person name="Heitman J."/>
            <person name="Chen Y."/>
            <person name="Sun S."/>
            <person name="Springer D."/>
            <person name="Dromer F."/>
            <person name="Young S."/>
            <person name="Zeng Q."/>
            <person name="Chapman S."/>
            <person name="Gujja S."/>
            <person name="Saif S."/>
            <person name="Birren B."/>
        </authorList>
    </citation>
    <scope>NUCLEOTIDE SEQUENCE</scope>
    <source>
        <strain evidence="2">CBS 10118</strain>
    </source>
</reference>
<evidence type="ECO:0000256" key="1">
    <source>
        <dbReference type="SAM" id="MobiDB-lite"/>
    </source>
</evidence>
<reference evidence="2" key="1">
    <citation type="submission" date="2013-07" db="EMBL/GenBank/DDBJ databases">
        <title>The Genome Sequence of Cryptococcus bestiolae CBS10118.</title>
        <authorList>
            <consortium name="The Broad Institute Genome Sequencing Platform"/>
            <person name="Cuomo C."/>
            <person name="Litvintseva A."/>
            <person name="Chen Y."/>
            <person name="Heitman J."/>
            <person name="Sun S."/>
            <person name="Springer D."/>
            <person name="Dromer F."/>
            <person name="Young S.K."/>
            <person name="Zeng Q."/>
            <person name="Gargeya S."/>
            <person name="Fitzgerald M."/>
            <person name="Abouelleil A."/>
            <person name="Alvarado L."/>
            <person name="Berlin A.M."/>
            <person name="Chapman S.B."/>
            <person name="Dewar J."/>
            <person name="Goldberg J."/>
            <person name="Griggs A."/>
            <person name="Gujja S."/>
            <person name="Hansen M."/>
            <person name="Howarth C."/>
            <person name="Imamovic A."/>
            <person name="Larimer J."/>
            <person name="McCowan C."/>
            <person name="Murphy C."/>
            <person name="Pearson M."/>
            <person name="Priest M."/>
            <person name="Roberts A."/>
            <person name="Saif S."/>
            <person name="Shea T."/>
            <person name="Sykes S."/>
            <person name="Wortman J."/>
            <person name="Nusbaum C."/>
            <person name="Birren B."/>
        </authorList>
    </citation>
    <scope>NUCLEOTIDE SEQUENCE [LARGE SCALE GENOMIC DNA]</scope>
    <source>
        <strain evidence="2">CBS 10118</strain>
    </source>
</reference>
<dbReference type="KEGG" id="kbi:30207130"/>
<sequence length="295" mass="32471">MGPSATWVDPSGIDLALTDEVLSHWSFGNPASRTLDESEHKVDSLGVEDAAEILTLDITPHAGRTGASSMSNTAHILDRLKEAVSFNEDWIRVLSENAEDEDAMRKAAAQRALLVRSLQVLRTIFGDSVPHDSKACLELGEDRVTTLFKPHSRTRNTWSMRMITKNGARHCGKGFVAHPEPLEPVTSWGNPDKSEYPEIGFGFRSGSGSSTRLQSGSSGSASPLQLDNRIMKGREWPEIQSKALKAAALSQSLNPRTHGEVLNYRADGMGVDIREAYEHEEKKGIKYQMTFMPPN</sequence>
<evidence type="ECO:0000313" key="4">
    <source>
        <dbReference type="Proteomes" id="UP000092730"/>
    </source>
</evidence>
<evidence type="ECO:0000313" key="3">
    <source>
        <dbReference type="EMBL" id="WVW82021.1"/>
    </source>
</evidence>
<accession>A0A1B9GA34</accession>
<dbReference type="EMBL" id="KI894019">
    <property type="protein sequence ID" value="OCF27881.1"/>
    <property type="molecule type" value="Genomic_DNA"/>
</dbReference>
<protein>
    <submittedName>
        <fullName evidence="2">Uncharacterized protein</fullName>
    </submittedName>
</protein>
<feature type="region of interest" description="Disordered" evidence="1">
    <location>
        <begin position="206"/>
        <end position="225"/>
    </location>
</feature>
<gene>
    <name evidence="2" type="ORF">I302_02731</name>
    <name evidence="3" type="ORF">I302_104026</name>
</gene>
<feature type="compositionally biased region" description="Low complexity" evidence="1">
    <location>
        <begin position="206"/>
        <end position="222"/>
    </location>
</feature>
<name>A0A1B9GA34_9TREE</name>
<proteinExistence type="predicted"/>
<dbReference type="VEuPathDB" id="FungiDB:I302_02731"/>
<evidence type="ECO:0000313" key="2">
    <source>
        <dbReference type="EMBL" id="OCF27881.1"/>
    </source>
</evidence>
<dbReference type="AlphaFoldDB" id="A0A1B9GA34"/>